<dbReference type="InterPro" id="IPR039315">
    <property type="entry name" value="CheW"/>
</dbReference>
<protein>
    <submittedName>
        <fullName evidence="2">Chemotaxis protein CheW</fullName>
    </submittedName>
</protein>
<dbReference type="Pfam" id="PF01584">
    <property type="entry name" value="CheW"/>
    <property type="match status" value="1"/>
</dbReference>
<dbReference type="PANTHER" id="PTHR22617">
    <property type="entry name" value="CHEMOTAXIS SENSOR HISTIDINE KINASE-RELATED"/>
    <property type="match status" value="1"/>
</dbReference>
<dbReference type="GO" id="GO:0005829">
    <property type="term" value="C:cytosol"/>
    <property type="evidence" value="ECO:0007669"/>
    <property type="project" value="TreeGrafter"/>
</dbReference>
<dbReference type="Proteomes" id="UP000060390">
    <property type="component" value="Chromosome"/>
</dbReference>
<name>A0A0F7PAR0_9EURY</name>
<reference evidence="3 4" key="3">
    <citation type="journal article" date="2016" name="Stand. Genomic Sci.">
        <title>Complete genome sequence of 'Halanaeroarchaeum sulfurireducens' M27-SA2, a sulfur-reducing and acetate-oxidizing haloarchaeon from the deep-sea hypersaline anoxic lake Medee.</title>
        <authorList>
            <person name="Messina E."/>
            <person name="Sorokin D.Y."/>
            <person name="Kublanov I.V."/>
            <person name="Toshchakov S."/>
            <person name="Lopatina A."/>
            <person name="Arcadi E."/>
            <person name="Smedile F."/>
            <person name="La Spada G."/>
            <person name="La Cono V."/>
            <person name="Yakimov M.M."/>
        </authorList>
    </citation>
    <scope>NUCLEOTIDE SEQUENCE [LARGE SCALE GENOMIC DNA]</scope>
    <source>
        <strain evidence="3 4">M27-SA2</strain>
    </source>
</reference>
<dbReference type="Gene3D" id="2.30.30.40">
    <property type="entry name" value="SH3 Domains"/>
    <property type="match status" value="1"/>
</dbReference>
<dbReference type="PANTHER" id="PTHR22617:SF23">
    <property type="entry name" value="CHEMOTAXIS PROTEIN CHEW"/>
    <property type="match status" value="1"/>
</dbReference>
<dbReference type="Gene3D" id="2.40.50.180">
    <property type="entry name" value="CheA-289, Domain 4"/>
    <property type="match status" value="1"/>
</dbReference>
<dbReference type="GeneID" id="26010672"/>
<dbReference type="PROSITE" id="PS50851">
    <property type="entry name" value="CHEW"/>
    <property type="match status" value="1"/>
</dbReference>
<evidence type="ECO:0000313" key="4">
    <source>
        <dbReference type="Proteomes" id="UP000060390"/>
    </source>
</evidence>
<organism evidence="2 5">
    <name type="scientific">Halanaeroarchaeum sulfurireducens</name>
    <dbReference type="NCBI Taxonomy" id="1604004"/>
    <lineage>
        <taxon>Archaea</taxon>
        <taxon>Methanobacteriati</taxon>
        <taxon>Methanobacteriota</taxon>
        <taxon>Stenosarchaea group</taxon>
        <taxon>Halobacteria</taxon>
        <taxon>Halobacteriales</taxon>
        <taxon>Halobacteriaceae</taxon>
        <taxon>Halanaeroarchaeum</taxon>
    </lineage>
</organism>
<dbReference type="SMART" id="SM00260">
    <property type="entry name" value="CheW"/>
    <property type="match status" value="1"/>
</dbReference>
<accession>A0A0F7PAR0</accession>
<dbReference type="STRING" id="1604004.HLASA_1328"/>
<keyword evidence="5" id="KW-1185">Reference proteome</keyword>
<dbReference type="AlphaFoldDB" id="A0A0F7PAR0"/>
<dbReference type="HOGENOM" id="CLU_048995_3_2_2"/>
<evidence type="ECO:0000313" key="3">
    <source>
        <dbReference type="EMBL" id="ALG82221.1"/>
    </source>
</evidence>
<dbReference type="SUPFAM" id="SSF50341">
    <property type="entry name" value="CheW-like"/>
    <property type="match status" value="1"/>
</dbReference>
<dbReference type="RefSeq" id="WP_050048540.1">
    <property type="nucleotide sequence ID" value="NZ_CP008874.1"/>
</dbReference>
<reference evidence="4" key="2">
    <citation type="submission" date="2015-05" db="EMBL/GenBank/DDBJ databases">
        <title>Complete genome sequence of Halanaeroarchaeum sulfurireducens type strain M27-SA2, a sulfate-reducer haloarchaeon from marine anoxic lake Medee.</title>
        <authorList>
            <person name="Messina E."/>
            <person name="Kublanov I.V."/>
            <person name="Toshchakov S."/>
            <person name="Arcadi E."/>
            <person name="La Spada G."/>
            <person name="La Cono V."/>
            <person name="Yakimov M.M."/>
        </authorList>
    </citation>
    <scope>NUCLEOTIDE SEQUENCE [LARGE SCALE GENOMIC DNA]</scope>
    <source>
        <strain evidence="4">M27-SA2</strain>
    </source>
</reference>
<dbReference type="KEGG" id="hsu:HLASF_1341"/>
<dbReference type="EMBL" id="CP008874">
    <property type="protein sequence ID" value="AKH97827.1"/>
    <property type="molecule type" value="Genomic_DNA"/>
</dbReference>
<dbReference type="GO" id="GO:0007165">
    <property type="term" value="P:signal transduction"/>
    <property type="evidence" value="ECO:0007669"/>
    <property type="project" value="InterPro"/>
</dbReference>
<gene>
    <name evidence="2" type="primary">cheW1</name>
    <name evidence="3" type="ORF">HLASA_1328</name>
    <name evidence="2" type="ORF">HLASF_1341</name>
</gene>
<proteinExistence type="predicted"/>
<dbReference type="Proteomes" id="UP000069906">
    <property type="component" value="Chromosome"/>
</dbReference>
<dbReference type="EMBL" id="CP011564">
    <property type="protein sequence ID" value="ALG82221.1"/>
    <property type="molecule type" value="Genomic_DNA"/>
</dbReference>
<evidence type="ECO:0000259" key="1">
    <source>
        <dbReference type="PROSITE" id="PS50851"/>
    </source>
</evidence>
<dbReference type="InterPro" id="IPR002545">
    <property type="entry name" value="CheW-lke_dom"/>
</dbReference>
<feature type="domain" description="CheW-like" evidence="1">
    <location>
        <begin position="5"/>
        <end position="132"/>
    </location>
</feature>
<evidence type="ECO:0000313" key="5">
    <source>
        <dbReference type="Proteomes" id="UP000069906"/>
    </source>
</evidence>
<dbReference type="OrthoDB" id="115049at2157"/>
<dbReference type="KEGG" id="hsf:HLASA_1328"/>
<reference evidence="2 5" key="1">
    <citation type="journal article" date="2015" name="ISME J.">
        <title>Elemental sulfur and acetate can support life of a novel strictly anaerobic haloarchaeon.</title>
        <authorList>
            <person name="Sorokin D.Y."/>
            <person name="Kublanov I.V."/>
            <person name="Gavrilov S.N."/>
            <person name="Rojo D."/>
            <person name="Roman P."/>
            <person name="Golyshin P.N."/>
            <person name="Slepak V.Z."/>
            <person name="Smedile F."/>
            <person name="Ferrer M."/>
            <person name="Messina E."/>
            <person name="La Cono V."/>
            <person name="Yakimov M.M."/>
        </authorList>
    </citation>
    <scope>NUCLEOTIDE SEQUENCE [LARGE SCALE GENOMIC DNA]</scope>
    <source>
        <strain evidence="2 5">HSR2</strain>
    </source>
</reference>
<dbReference type="InterPro" id="IPR036061">
    <property type="entry name" value="CheW-like_dom_sf"/>
</dbReference>
<sequence>MSGETTNVLEFSLGDGRYCIDIAHVDEIVDATEDITSVPNADPQTVGVVDLRGETTTIVDPTVTLDLDEDTDGRRIVVLSEFDATGLLIDDVHQVLDVEESDVDTSTASESTRGVIRRDDRFVVWVEPTSLV</sequence>
<dbReference type="GO" id="GO:0006935">
    <property type="term" value="P:chemotaxis"/>
    <property type="evidence" value="ECO:0007669"/>
    <property type="project" value="InterPro"/>
</dbReference>
<evidence type="ECO:0000313" key="2">
    <source>
        <dbReference type="EMBL" id="AKH97827.1"/>
    </source>
</evidence>